<comment type="caution">
    <text evidence="3">The sequence shown here is derived from an EMBL/GenBank/DDBJ whole genome shotgun (WGS) entry which is preliminary data.</text>
</comment>
<feature type="region of interest" description="Disordered" evidence="1">
    <location>
        <begin position="137"/>
        <end position="165"/>
    </location>
</feature>
<name>A0A2R6B1G0_9ARCH</name>
<keyword evidence="2" id="KW-0812">Transmembrane</keyword>
<protein>
    <submittedName>
        <fullName evidence="3">Uncharacterized protein</fullName>
    </submittedName>
</protein>
<proteinExistence type="predicted"/>
<evidence type="ECO:0000313" key="4">
    <source>
        <dbReference type="Proteomes" id="UP000240322"/>
    </source>
</evidence>
<dbReference type="AlphaFoldDB" id="A0A2R6B1G0"/>
<dbReference type="Proteomes" id="UP000240322">
    <property type="component" value="Unassembled WGS sequence"/>
</dbReference>
<accession>A0A2R6B1G0</accession>
<dbReference type="EMBL" id="NEXE01000003">
    <property type="protein sequence ID" value="PSN92497.1"/>
    <property type="molecule type" value="Genomic_DNA"/>
</dbReference>
<evidence type="ECO:0000256" key="2">
    <source>
        <dbReference type="SAM" id="Phobius"/>
    </source>
</evidence>
<evidence type="ECO:0000256" key="1">
    <source>
        <dbReference type="SAM" id="MobiDB-lite"/>
    </source>
</evidence>
<keyword evidence="2" id="KW-0472">Membrane</keyword>
<feature type="compositionally biased region" description="Polar residues" evidence="1">
    <location>
        <begin position="62"/>
        <end position="72"/>
    </location>
</feature>
<keyword evidence="2" id="KW-1133">Transmembrane helix</keyword>
<sequence length="273" mass="29721">MFVDGFSFPINLGSLSSSPFFIVFLVIVVPLLGFALYLQFVVLGRRNSSRGVGGGVKEHVGTSGSQPVQAQTEADRDEEVTKMLSQVNTKIDRAEANITKALTSSLGEIMGELKNVSQKVEDAVLAIKAAQSDAASPFNAPVIPSNTNRGGSNDEPSRDALDKPVGERTFKQEFDNYDLGKLLEACAVLEILNYNREQIEWLFEVGLLTVEHLELIGRIEHVLEKYGSGLKAKDIAEIVLKTNSPQAMFQETARRVLRVLHEMGDGGAGRSGQ</sequence>
<gene>
    <name evidence="3" type="ORF">B9Q03_00925</name>
</gene>
<dbReference type="Pfam" id="PF24151">
    <property type="entry name" value="ArlX"/>
    <property type="match status" value="1"/>
</dbReference>
<dbReference type="InterPro" id="IPR056538">
    <property type="entry name" value="ArlX"/>
</dbReference>
<feature type="transmembrane region" description="Helical" evidence="2">
    <location>
        <begin position="20"/>
        <end position="43"/>
    </location>
</feature>
<evidence type="ECO:0000313" key="3">
    <source>
        <dbReference type="EMBL" id="PSN92497.1"/>
    </source>
</evidence>
<feature type="region of interest" description="Disordered" evidence="1">
    <location>
        <begin position="53"/>
        <end position="76"/>
    </location>
</feature>
<feature type="compositionally biased region" description="Basic and acidic residues" evidence="1">
    <location>
        <begin position="155"/>
        <end position="165"/>
    </location>
</feature>
<organism evidence="3 4">
    <name type="scientific">Candidatus Marsarchaeota G2 archaeon OSP_D</name>
    <dbReference type="NCBI Taxonomy" id="1978157"/>
    <lineage>
        <taxon>Archaea</taxon>
        <taxon>Candidatus Marsarchaeota</taxon>
        <taxon>Candidatus Marsarchaeota group 2</taxon>
    </lineage>
</organism>
<reference evidence="3 4" key="1">
    <citation type="submission" date="2017-04" db="EMBL/GenBank/DDBJ databases">
        <title>Novel microbial lineages endemic to geothermal iron-oxide mats fill important gaps in the evolutionary history of Archaea.</title>
        <authorList>
            <person name="Jay Z.J."/>
            <person name="Beam J.P."/>
            <person name="Dlakic M."/>
            <person name="Rusch D.B."/>
            <person name="Kozubal M.A."/>
            <person name="Inskeep W.P."/>
        </authorList>
    </citation>
    <scope>NUCLEOTIDE SEQUENCE [LARGE SCALE GENOMIC DNA]</scope>
    <source>
        <strain evidence="3">OSP_D</strain>
    </source>
</reference>